<keyword evidence="2" id="KW-0446">Lipid-binding</keyword>
<keyword evidence="2" id="KW-0732">Signal</keyword>
<dbReference type="InterPro" id="IPR047202">
    <property type="entry name" value="Lipocalin_Blc-like_dom"/>
</dbReference>
<proteinExistence type="inferred from homology"/>
<comment type="subunit">
    <text evidence="2">Homodimer.</text>
</comment>
<feature type="signal peptide" evidence="2">
    <location>
        <begin position="1"/>
        <end position="21"/>
    </location>
</feature>
<comment type="function">
    <text evidence="2">Involved in the storage or transport of lipids necessary for membrane maintenance under stressful conditions. Displays a binding preference for lysophospholipids.</text>
</comment>
<dbReference type="GO" id="GO:0009279">
    <property type="term" value="C:cell outer membrane"/>
    <property type="evidence" value="ECO:0007669"/>
    <property type="project" value="UniProtKB-SubCell"/>
</dbReference>
<dbReference type="GO" id="GO:0008289">
    <property type="term" value="F:lipid binding"/>
    <property type="evidence" value="ECO:0007669"/>
    <property type="project" value="UniProtKB-UniRule"/>
</dbReference>
<keyword evidence="2" id="KW-0998">Cell outer membrane</keyword>
<organism evidence="4 5">
    <name type="scientific">Aquimonas voraii</name>
    <dbReference type="NCBI Taxonomy" id="265719"/>
    <lineage>
        <taxon>Bacteria</taxon>
        <taxon>Pseudomonadati</taxon>
        <taxon>Pseudomonadota</taxon>
        <taxon>Gammaproteobacteria</taxon>
        <taxon>Lysobacterales</taxon>
        <taxon>Lysobacteraceae</taxon>
        <taxon>Aquimonas</taxon>
    </lineage>
</organism>
<dbReference type="Proteomes" id="UP000199603">
    <property type="component" value="Unassembled WGS sequence"/>
</dbReference>
<evidence type="ECO:0000259" key="3">
    <source>
        <dbReference type="Pfam" id="PF08212"/>
    </source>
</evidence>
<dbReference type="Pfam" id="PF08212">
    <property type="entry name" value="Lipocalin_2"/>
    <property type="match status" value="1"/>
</dbReference>
<dbReference type="InterPro" id="IPR012674">
    <property type="entry name" value="Calycin"/>
</dbReference>
<accession>A0A1G6UAP8</accession>
<gene>
    <name evidence="4" type="ORF">SAMN04488509_102249</name>
</gene>
<dbReference type="RefSeq" id="WP_091240041.1">
    <property type="nucleotide sequence ID" value="NZ_FNAG01000002.1"/>
</dbReference>
<dbReference type="EMBL" id="FNAG01000002">
    <property type="protein sequence ID" value="SDD38403.1"/>
    <property type="molecule type" value="Genomic_DNA"/>
</dbReference>
<keyword evidence="5" id="KW-1185">Reference proteome</keyword>
<dbReference type="InterPro" id="IPR022271">
    <property type="entry name" value="Lipocalin_ApoD"/>
</dbReference>
<sequence>MRTLIRFAALVALALLVAACASTRKEAPMPGPALAEVDLPRFMGRWWVIANIPYFAERGKLASSDNYSLREDGRIDVVYAYRKSFDETEERTLNAWARPLPGSGNAHWRQRFFGIFSVELQVLETDPDYRWALIGNPKRSLAWVFAREPLMDAAEYASVVERLRRFGYDPVSLKRVPQVPEQQGQPGFQ</sequence>
<comment type="similarity">
    <text evidence="1 2">Belongs to the calycin superfamily. Lipocalin family.</text>
</comment>
<evidence type="ECO:0000313" key="5">
    <source>
        <dbReference type="Proteomes" id="UP000199603"/>
    </source>
</evidence>
<feature type="chain" id="PRO_5013435805" description="Outer membrane lipoprotein Blc" evidence="2">
    <location>
        <begin position="22"/>
        <end position="189"/>
    </location>
</feature>
<protein>
    <recommendedName>
        <fullName evidence="2">Outer membrane lipoprotein Blc</fullName>
    </recommendedName>
</protein>
<dbReference type="AlphaFoldDB" id="A0A1G6UAP8"/>
<dbReference type="PIRSF" id="PIRSF036893">
    <property type="entry name" value="Lipocalin_ApoD"/>
    <property type="match status" value="1"/>
</dbReference>
<dbReference type="PROSITE" id="PS51257">
    <property type="entry name" value="PROKAR_LIPOPROTEIN"/>
    <property type="match status" value="1"/>
</dbReference>
<keyword evidence="2 4" id="KW-0449">Lipoprotein</keyword>
<dbReference type="PANTHER" id="PTHR10612">
    <property type="entry name" value="APOLIPOPROTEIN D"/>
    <property type="match status" value="1"/>
</dbReference>
<dbReference type="PANTHER" id="PTHR10612:SF34">
    <property type="entry name" value="APOLIPOPROTEIN D"/>
    <property type="match status" value="1"/>
</dbReference>
<evidence type="ECO:0000256" key="2">
    <source>
        <dbReference type="PIRNR" id="PIRNR036893"/>
    </source>
</evidence>
<reference evidence="4 5" key="1">
    <citation type="submission" date="2016-10" db="EMBL/GenBank/DDBJ databases">
        <authorList>
            <person name="de Groot N.N."/>
        </authorList>
    </citation>
    <scope>NUCLEOTIDE SEQUENCE [LARGE SCALE GENOMIC DNA]</scope>
    <source>
        <strain evidence="4 5">DSM 16957</strain>
    </source>
</reference>
<dbReference type="InterPro" id="IPR022272">
    <property type="entry name" value="Lipocalin_CS"/>
</dbReference>
<dbReference type="Gene3D" id="2.40.128.20">
    <property type="match status" value="1"/>
</dbReference>
<dbReference type="SUPFAM" id="SSF50814">
    <property type="entry name" value="Lipocalins"/>
    <property type="match status" value="1"/>
</dbReference>
<evidence type="ECO:0000256" key="1">
    <source>
        <dbReference type="ARBA" id="ARBA00006889"/>
    </source>
</evidence>
<keyword evidence="2" id="KW-0472">Membrane</keyword>
<dbReference type="GO" id="GO:0006950">
    <property type="term" value="P:response to stress"/>
    <property type="evidence" value="ECO:0007669"/>
    <property type="project" value="UniProtKB-ARBA"/>
</dbReference>
<comment type="subcellular location">
    <subcellularLocation>
        <location evidence="2">Cell outer membrane</location>
    </subcellularLocation>
</comment>
<feature type="domain" description="Lipocalin/cytosolic fatty-acid binding" evidence="3">
    <location>
        <begin position="37"/>
        <end position="178"/>
    </location>
</feature>
<dbReference type="PROSITE" id="PS00213">
    <property type="entry name" value="LIPOCALIN"/>
    <property type="match status" value="1"/>
</dbReference>
<dbReference type="OrthoDB" id="9793905at2"/>
<evidence type="ECO:0000313" key="4">
    <source>
        <dbReference type="EMBL" id="SDD38403.1"/>
    </source>
</evidence>
<dbReference type="CDD" id="cd19438">
    <property type="entry name" value="lipocalin_Blc-like"/>
    <property type="match status" value="1"/>
</dbReference>
<name>A0A1G6UAP8_9GAMM</name>
<dbReference type="InterPro" id="IPR000566">
    <property type="entry name" value="Lipocln_cytosolic_FA-bd_dom"/>
</dbReference>
<dbReference type="STRING" id="265719.SAMN04488509_102249"/>